<sequence length="43" mass="5322">MNDQTLYHRLVIKYSFFLLYLIIYRLRSTLVMQQFNQSISSNY</sequence>
<keyword evidence="1" id="KW-0812">Transmembrane</keyword>
<dbReference type="EMBL" id="BK015562">
    <property type="protein sequence ID" value="DAE13018.1"/>
    <property type="molecule type" value="Genomic_DNA"/>
</dbReference>
<proteinExistence type="predicted"/>
<evidence type="ECO:0000256" key="1">
    <source>
        <dbReference type="SAM" id="Phobius"/>
    </source>
</evidence>
<reference evidence="2" key="1">
    <citation type="journal article" date="2021" name="Proc. Natl. Acad. Sci. U.S.A.">
        <title>A Catalog of Tens of Thousands of Viruses from Human Metagenomes Reveals Hidden Associations with Chronic Diseases.</title>
        <authorList>
            <person name="Tisza M.J."/>
            <person name="Buck C.B."/>
        </authorList>
    </citation>
    <scope>NUCLEOTIDE SEQUENCE</scope>
    <source>
        <strain evidence="2">Ct4vg1</strain>
    </source>
</reference>
<accession>A0A8S5Q1H7</accession>
<feature type="transmembrane region" description="Helical" evidence="1">
    <location>
        <begin position="6"/>
        <end position="24"/>
    </location>
</feature>
<keyword evidence="1" id="KW-0472">Membrane</keyword>
<organism evidence="2">
    <name type="scientific">Myoviridae sp. ct4vg1</name>
    <dbReference type="NCBI Taxonomy" id="2825033"/>
    <lineage>
        <taxon>Viruses</taxon>
        <taxon>Duplodnaviria</taxon>
        <taxon>Heunggongvirae</taxon>
        <taxon>Uroviricota</taxon>
        <taxon>Caudoviricetes</taxon>
    </lineage>
</organism>
<keyword evidence="1" id="KW-1133">Transmembrane helix</keyword>
<evidence type="ECO:0000313" key="2">
    <source>
        <dbReference type="EMBL" id="DAE13018.1"/>
    </source>
</evidence>
<protein>
    <submittedName>
        <fullName evidence="2">Uncharacterized protein</fullName>
    </submittedName>
</protein>
<name>A0A8S5Q1H7_9CAUD</name>